<name>A0A2N0YXH1_9BACI</name>
<evidence type="ECO:0000313" key="2">
    <source>
        <dbReference type="Proteomes" id="UP000233375"/>
    </source>
</evidence>
<dbReference type="Proteomes" id="UP000233375">
    <property type="component" value="Unassembled WGS sequence"/>
</dbReference>
<proteinExistence type="predicted"/>
<reference evidence="1 2" key="1">
    <citation type="journal article" date="2003" name="Int. J. Syst. Evol. Microbiol.">
        <title>Bacillus nealsonii sp. nov., isolated from a spacecraft-assembly facility, whose spores are gamma-radiation resistant.</title>
        <authorList>
            <person name="Venkateswaran K."/>
            <person name="Kempf M."/>
            <person name="Chen F."/>
            <person name="Satomi M."/>
            <person name="Nicholson W."/>
            <person name="Kern R."/>
        </authorList>
    </citation>
    <scope>NUCLEOTIDE SEQUENCE [LARGE SCALE GENOMIC DNA]</scope>
    <source>
        <strain evidence="1 2">FO-92</strain>
    </source>
</reference>
<gene>
    <name evidence="1" type="ORF">CWS01_19560</name>
</gene>
<accession>A0A2N0YXH1</accession>
<dbReference type="EMBL" id="PISE01000051">
    <property type="protein sequence ID" value="PKG21955.1"/>
    <property type="molecule type" value="Genomic_DNA"/>
</dbReference>
<dbReference type="AlphaFoldDB" id="A0A2N0YXH1"/>
<comment type="caution">
    <text evidence="1">The sequence shown here is derived from an EMBL/GenBank/DDBJ whole genome shotgun (WGS) entry which is preliminary data.</text>
</comment>
<evidence type="ECO:0000313" key="1">
    <source>
        <dbReference type="EMBL" id="PKG21955.1"/>
    </source>
</evidence>
<sequence>LIGEVQTVSSIQTIIEAFEKDLTSSWGKTIMEWKI</sequence>
<keyword evidence="2" id="KW-1185">Reference proteome</keyword>
<organism evidence="1 2">
    <name type="scientific">Niallia nealsonii</name>
    <dbReference type="NCBI Taxonomy" id="115979"/>
    <lineage>
        <taxon>Bacteria</taxon>
        <taxon>Bacillati</taxon>
        <taxon>Bacillota</taxon>
        <taxon>Bacilli</taxon>
        <taxon>Bacillales</taxon>
        <taxon>Bacillaceae</taxon>
        <taxon>Niallia</taxon>
    </lineage>
</organism>
<protein>
    <submittedName>
        <fullName evidence="1">Ribitol-5-phosphate dehydrogenase</fullName>
    </submittedName>
</protein>
<feature type="non-terminal residue" evidence="1">
    <location>
        <position position="1"/>
    </location>
</feature>